<dbReference type="InParanoid" id="A0A5G2QB93"/>
<feature type="transmembrane region" description="Helical" evidence="1">
    <location>
        <begin position="86"/>
        <end position="105"/>
    </location>
</feature>
<dbReference type="Proteomes" id="UP000008227">
    <property type="component" value="Chromosome 14"/>
</dbReference>
<keyword evidence="3" id="KW-1185">Reference proteome</keyword>
<dbReference type="GeneTree" id="ENSGT00980000202852"/>
<reference evidence="2" key="3">
    <citation type="submission" date="2025-08" db="UniProtKB">
        <authorList>
            <consortium name="Ensembl"/>
        </authorList>
    </citation>
    <scope>IDENTIFICATION</scope>
</reference>
<evidence type="ECO:0000256" key="1">
    <source>
        <dbReference type="SAM" id="Phobius"/>
    </source>
</evidence>
<reference evidence="2" key="2">
    <citation type="journal article" date="2020" name="Gigascience">
        <title>An improved pig reference genome sequence to enable pig genetics and genomics research.</title>
        <authorList>
            <person name="Warr A."/>
            <person name="Affara N."/>
            <person name="Aken B."/>
            <person name="Beiki H."/>
            <person name="Bickhart D.M."/>
            <person name="Billis K."/>
            <person name="Chow W."/>
            <person name="Eory L."/>
            <person name="Finlayson H.A."/>
            <person name="Flicek P."/>
            <person name="Giron C.G."/>
            <person name="Griffin D.K."/>
            <person name="Hall R."/>
            <person name="Hannum G."/>
            <person name="Hourlier T."/>
            <person name="Howe K."/>
            <person name="Hume D.A."/>
            <person name="Izuogu O."/>
            <person name="Kim K."/>
            <person name="Koren S."/>
            <person name="Liu H."/>
            <person name="Manchanda N."/>
            <person name="Martin F.J."/>
            <person name="Nonneman D.J."/>
            <person name="O'Connor R.E."/>
            <person name="Phillippy A.M."/>
            <person name="Rohrer G.A."/>
            <person name="Rosen B.D."/>
            <person name="Rund L.A."/>
            <person name="Sargent C.A."/>
            <person name="Schook L.B."/>
            <person name="Schroeder S.G."/>
            <person name="Schwartz A.S."/>
            <person name="Skinner B.M."/>
            <person name="Talbot R."/>
            <person name="Tseng E."/>
            <person name="Tuggle C.K."/>
            <person name="Watson M."/>
            <person name="Smith T.P.L."/>
            <person name="Archibald A.L."/>
        </authorList>
    </citation>
    <scope>NUCLEOTIDE SEQUENCE [LARGE SCALE GENOMIC DNA]</scope>
    <source>
        <strain evidence="2">Duroc</strain>
    </source>
</reference>
<proteinExistence type="predicted"/>
<dbReference type="Bgee" id="ENSSSCG00000045641">
    <property type="expression patterns" value="Expressed in testis and 39 other cell types or tissues"/>
</dbReference>
<evidence type="ECO:0000313" key="3">
    <source>
        <dbReference type="Proteomes" id="UP000008227"/>
    </source>
</evidence>
<protein>
    <submittedName>
        <fullName evidence="2">Uncharacterized protein</fullName>
    </submittedName>
</protein>
<accession>A0A5G2QB93</accession>
<reference evidence="3" key="1">
    <citation type="submission" date="2009-11" db="EMBL/GenBank/DDBJ databases">
        <authorList>
            <consortium name="Porcine genome sequencing project"/>
        </authorList>
    </citation>
    <scope>NUCLEOTIDE SEQUENCE [LARGE SCALE GENOMIC DNA]</scope>
    <source>
        <strain evidence="3">Duroc</strain>
    </source>
</reference>
<reference evidence="2" key="4">
    <citation type="submission" date="2025-09" db="UniProtKB">
        <authorList>
            <consortium name="Ensembl"/>
        </authorList>
    </citation>
    <scope>IDENTIFICATION</scope>
</reference>
<dbReference type="Ensembl" id="ENSSSCT00000083297.1">
    <property type="protein sequence ID" value="ENSSSCP00000061727.1"/>
    <property type="gene ID" value="ENSSSCG00000045641.1"/>
</dbReference>
<dbReference type="AlphaFoldDB" id="A0A5G2QB93"/>
<evidence type="ECO:0000313" key="2">
    <source>
        <dbReference type="Ensembl" id="ENSSSCP00000061727.1"/>
    </source>
</evidence>
<name>A0A5G2QB93_PIG</name>
<keyword evidence="1" id="KW-1133">Transmembrane helix</keyword>
<keyword evidence="1" id="KW-0472">Membrane</keyword>
<organism evidence="2 3">
    <name type="scientific">Sus scrofa</name>
    <name type="common">Pig</name>
    <dbReference type="NCBI Taxonomy" id="9823"/>
    <lineage>
        <taxon>Eukaryota</taxon>
        <taxon>Metazoa</taxon>
        <taxon>Chordata</taxon>
        <taxon>Craniata</taxon>
        <taxon>Vertebrata</taxon>
        <taxon>Euteleostomi</taxon>
        <taxon>Mammalia</taxon>
        <taxon>Eutheria</taxon>
        <taxon>Laurasiatheria</taxon>
        <taxon>Artiodactyla</taxon>
        <taxon>Suina</taxon>
        <taxon>Suidae</taxon>
        <taxon>Sus</taxon>
    </lineage>
</organism>
<sequence length="169" mass="19073">RRGEGGKTKENKEEGVGREVQICTAGLSGRRGNASRACWRESLQGLAPPKTTSHLNPFPHCPWPPRVNPLPSFHPTPLPTWPTQTESILCIYNFFFFAATFWGVFSRKKLAQLHTCTDCTTVKLQDSMIRIHIHTGTEIQPEQSLFRPELTGRHCLSFIHSARVCGDLY</sequence>
<keyword evidence="1" id="KW-0812">Transmembrane</keyword>